<dbReference type="Proteomes" id="UP001066276">
    <property type="component" value="Chromosome 1_2"/>
</dbReference>
<keyword evidence="3" id="KW-1185">Reference proteome</keyword>
<dbReference type="EMBL" id="JANPWB010000002">
    <property type="protein sequence ID" value="KAJ1205999.1"/>
    <property type="molecule type" value="Genomic_DNA"/>
</dbReference>
<evidence type="ECO:0000313" key="3">
    <source>
        <dbReference type="Proteomes" id="UP001066276"/>
    </source>
</evidence>
<reference evidence="2" key="1">
    <citation type="journal article" date="2022" name="bioRxiv">
        <title>Sequencing and chromosome-scale assembly of the giantPleurodeles waltlgenome.</title>
        <authorList>
            <person name="Brown T."/>
            <person name="Elewa A."/>
            <person name="Iarovenko S."/>
            <person name="Subramanian E."/>
            <person name="Araus A.J."/>
            <person name="Petzold A."/>
            <person name="Susuki M."/>
            <person name="Suzuki K.-i.T."/>
            <person name="Hayashi T."/>
            <person name="Toyoda A."/>
            <person name="Oliveira C."/>
            <person name="Osipova E."/>
            <person name="Leigh N.D."/>
            <person name="Simon A."/>
            <person name="Yun M.H."/>
        </authorList>
    </citation>
    <scope>NUCLEOTIDE SEQUENCE</scope>
    <source>
        <strain evidence="2">20211129_DDA</strain>
        <tissue evidence="2">Liver</tissue>
    </source>
</reference>
<evidence type="ECO:0000313" key="2">
    <source>
        <dbReference type="EMBL" id="KAJ1205999.1"/>
    </source>
</evidence>
<protein>
    <submittedName>
        <fullName evidence="2">Uncharacterized protein</fullName>
    </submittedName>
</protein>
<organism evidence="2 3">
    <name type="scientific">Pleurodeles waltl</name>
    <name type="common">Iberian ribbed newt</name>
    <dbReference type="NCBI Taxonomy" id="8319"/>
    <lineage>
        <taxon>Eukaryota</taxon>
        <taxon>Metazoa</taxon>
        <taxon>Chordata</taxon>
        <taxon>Craniata</taxon>
        <taxon>Vertebrata</taxon>
        <taxon>Euteleostomi</taxon>
        <taxon>Amphibia</taxon>
        <taxon>Batrachia</taxon>
        <taxon>Caudata</taxon>
        <taxon>Salamandroidea</taxon>
        <taxon>Salamandridae</taxon>
        <taxon>Pleurodelinae</taxon>
        <taxon>Pleurodeles</taxon>
    </lineage>
</organism>
<feature type="region of interest" description="Disordered" evidence="1">
    <location>
        <begin position="1"/>
        <end position="31"/>
    </location>
</feature>
<dbReference type="AlphaFoldDB" id="A0AAV7VWE6"/>
<feature type="compositionally biased region" description="Basic residues" evidence="1">
    <location>
        <begin position="18"/>
        <end position="29"/>
    </location>
</feature>
<gene>
    <name evidence="2" type="ORF">NDU88_001415</name>
</gene>
<comment type="caution">
    <text evidence="2">The sequence shown here is derived from an EMBL/GenBank/DDBJ whole genome shotgun (WGS) entry which is preliminary data.</text>
</comment>
<sequence length="171" mass="18706">MDLPRAREGVFKSGRNSSLHRSHRPRSRLRVAGPIQAGCSVSTRPHRRAGPPHPFLCIFMFSFPLGEAKGPPAPRDRSGGAGVPSPQTWVSFFSLSVTAPQRSPHSDAPAILDLGNRGEHTQISPRLPVRFSWCRPHFGQAVPRCWGCVSLSFLGLFDARIWLGPSPGALR</sequence>
<name>A0AAV7VWE6_PLEWA</name>
<proteinExistence type="predicted"/>
<feature type="compositionally biased region" description="Basic and acidic residues" evidence="1">
    <location>
        <begin position="1"/>
        <end position="10"/>
    </location>
</feature>
<accession>A0AAV7VWE6</accession>
<evidence type="ECO:0000256" key="1">
    <source>
        <dbReference type="SAM" id="MobiDB-lite"/>
    </source>
</evidence>